<name>A0A1M2W4F2_TRAPU</name>
<keyword evidence="3" id="KW-1185">Reference proteome</keyword>
<accession>A0A1M2W4F2</accession>
<dbReference type="AlphaFoldDB" id="A0A1M2W4F2"/>
<dbReference type="OrthoDB" id="5598396at2759"/>
<dbReference type="InterPro" id="IPR013762">
    <property type="entry name" value="Integrase-like_cat_sf"/>
</dbReference>
<dbReference type="STRING" id="154538.A0A1M2W4F2"/>
<keyword evidence="1" id="KW-0233">DNA recombination</keyword>
<dbReference type="Proteomes" id="UP000184267">
    <property type="component" value="Unassembled WGS sequence"/>
</dbReference>
<protein>
    <recommendedName>
        <fullName evidence="4">Tyr recombinase domain-containing protein</fullName>
    </recommendedName>
</protein>
<dbReference type="InterPro" id="IPR052925">
    <property type="entry name" value="Phage_Integrase-like_Recomb"/>
</dbReference>
<dbReference type="GO" id="GO:0003677">
    <property type="term" value="F:DNA binding"/>
    <property type="evidence" value="ECO:0007669"/>
    <property type="project" value="InterPro"/>
</dbReference>
<evidence type="ECO:0000313" key="3">
    <source>
        <dbReference type="Proteomes" id="UP000184267"/>
    </source>
</evidence>
<organism evidence="2 3">
    <name type="scientific">Trametes pubescens</name>
    <name type="common">White-rot fungus</name>
    <dbReference type="NCBI Taxonomy" id="154538"/>
    <lineage>
        <taxon>Eukaryota</taxon>
        <taxon>Fungi</taxon>
        <taxon>Dikarya</taxon>
        <taxon>Basidiomycota</taxon>
        <taxon>Agaricomycotina</taxon>
        <taxon>Agaricomycetes</taxon>
        <taxon>Polyporales</taxon>
        <taxon>Polyporaceae</taxon>
        <taxon>Trametes</taxon>
    </lineage>
</organism>
<dbReference type="EMBL" id="MNAD01000244">
    <property type="protein sequence ID" value="OJT14744.1"/>
    <property type="molecule type" value="Genomic_DNA"/>
</dbReference>
<dbReference type="PANTHER" id="PTHR34605">
    <property type="entry name" value="PHAGE_INTEGRASE DOMAIN-CONTAINING PROTEIN"/>
    <property type="match status" value="1"/>
</dbReference>
<dbReference type="Gene3D" id="1.10.443.10">
    <property type="entry name" value="Intergrase catalytic core"/>
    <property type="match status" value="1"/>
</dbReference>
<dbReference type="GO" id="GO:0015074">
    <property type="term" value="P:DNA integration"/>
    <property type="evidence" value="ECO:0007669"/>
    <property type="project" value="InterPro"/>
</dbReference>
<evidence type="ECO:0000256" key="1">
    <source>
        <dbReference type="ARBA" id="ARBA00023172"/>
    </source>
</evidence>
<proteinExistence type="predicted"/>
<reference evidence="2 3" key="1">
    <citation type="submission" date="2016-10" db="EMBL/GenBank/DDBJ databases">
        <title>Genome sequence of the basidiomycete white-rot fungus Trametes pubescens.</title>
        <authorList>
            <person name="Makela M.R."/>
            <person name="Granchi Z."/>
            <person name="Peng M."/>
            <person name="De Vries R.P."/>
            <person name="Grigoriev I."/>
            <person name="Riley R."/>
            <person name="Hilden K."/>
        </authorList>
    </citation>
    <scope>NUCLEOTIDE SEQUENCE [LARGE SCALE GENOMIC DNA]</scope>
    <source>
        <strain evidence="2 3">FBCC735</strain>
    </source>
</reference>
<dbReference type="PANTHER" id="PTHR34605:SF3">
    <property type="entry name" value="P CELL-TYPE AGGLUTINATION PROTEIN MAP4-LIKE-RELATED"/>
    <property type="match status" value="1"/>
</dbReference>
<comment type="caution">
    <text evidence="2">The sequence shown here is derived from an EMBL/GenBank/DDBJ whole genome shotgun (WGS) entry which is preliminary data.</text>
</comment>
<evidence type="ECO:0000313" key="2">
    <source>
        <dbReference type="EMBL" id="OJT14744.1"/>
    </source>
</evidence>
<dbReference type="InterPro" id="IPR011010">
    <property type="entry name" value="DNA_brk_join_enz"/>
</dbReference>
<dbReference type="OMA" id="YESHFIA"/>
<dbReference type="SUPFAM" id="SSF56349">
    <property type="entry name" value="DNA breaking-rejoining enzymes"/>
    <property type="match status" value="1"/>
</dbReference>
<sequence length="226" mass="25562">MKGFKRLRSKPVVCKRALSKDELQRAFAFFGSTPSYDDNLFISILLTGFHALLRLGELVWPDNTELQTYRKLSMRATIKVDANMFEYLLPAHKADLFFEGNCVIIKRSVNSPDPHTTFCTYLKRRNTLFPLRPELWLRTCGTIPTRAWFMHRLRTIFPRDIAGHSMRARGATSLAAAGVLPATIQALGRWSSDAWLVYIHKHPALLSAMLCDGCSLHDGPVTLAPT</sequence>
<dbReference type="GO" id="GO:0006310">
    <property type="term" value="P:DNA recombination"/>
    <property type="evidence" value="ECO:0007669"/>
    <property type="project" value="UniProtKB-KW"/>
</dbReference>
<gene>
    <name evidence="2" type="ORF">TRAPUB_8692</name>
</gene>
<evidence type="ECO:0008006" key="4">
    <source>
        <dbReference type="Google" id="ProtNLM"/>
    </source>
</evidence>